<name>A0A4Z2HB55_9TELE</name>
<feature type="region of interest" description="Disordered" evidence="1">
    <location>
        <begin position="35"/>
        <end position="63"/>
    </location>
</feature>
<evidence type="ECO:0000313" key="2">
    <source>
        <dbReference type="EMBL" id="TNN62114.1"/>
    </source>
</evidence>
<dbReference type="EMBL" id="SRLO01000301">
    <property type="protein sequence ID" value="TNN62114.1"/>
    <property type="molecule type" value="Genomic_DNA"/>
</dbReference>
<gene>
    <name evidence="2" type="ORF">EYF80_027706</name>
</gene>
<dbReference type="Proteomes" id="UP000314294">
    <property type="component" value="Unassembled WGS sequence"/>
</dbReference>
<organism evidence="2 3">
    <name type="scientific">Liparis tanakae</name>
    <name type="common">Tanaka's snailfish</name>
    <dbReference type="NCBI Taxonomy" id="230148"/>
    <lineage>
        <taxon>Eukaryota</taxon>
        <taxon>Metazoa</taxon>
        <taxon>Chordata</taxon>
        <taxon>Craniata</taxon>
        <taxon>Vertebrata</taxon>
        <taxon>Euteleostomi</taxon>
        <taxon>Actinopterygii</taxon>
        <taxon>Neopterygii</taxon>
        <taxon>Teleostei</taxon>
        <taxon>Neoteleostei</taxon>
        <taxon>Acanthomorphata</taxon>
        <taxon>Eupercaria</taxon>
        <taxon>Perciformes</taxon>
        <taxon>Cottioidei</taxon>
        <taxon>Cottales</taxon>
        <taxon>Liparidae</taxon>
        <taxon>Liparis</taxon>
    </lineage>
</organism>
<reference evidence="2 3" key="1">
    <citation type="submission" date="2019-03" db="EMBL/GenBank/DDBJ databases">
        <title>First draft genome of Liparis tanakae, snailfish: a comprehensive survey of snailfish specific genes.</title>
        <authorList>
            <person name="Kim W."/>
            <person name="Song I."/>
            <person name="Jeong J.-H."/>
            <person name="Kim D."/>
            <person name="Kim S."/>
            <person name="Ryu S."/>
            <person name="Song J.Y."/>
            <person name="Lee S.K."/>
        </authorList>
    </citation>
    <scope>NUCLEOTIDE SEQUENCE [LARGE SCALE GENOMIC DNA]</scope>
    <source>
        <tissue evidence="2">Muscle</tissue>
    </source>
</reference>
<protein>
    <submittedName>
        <fullName evidence="2">Uncharacterized protein</fullName>
    </submittedName>
</protein>
<evidence type="ECO:0000256" key="1">
    <source>
        <dbReference type="SAM" id="MobiDB-lite"/>
    </source>
</evidence>
<dbReference type="AlphaFoldDB" id="A0A4Z2HB55"/>
<evidence type="ECO:0000313" key="3">
    <source>
        <dbReference type="Proteomes" id="UP000314294"/>
    </source>
</evidence>
<proteinExistence type="predicted"/>
<comment type="caution">
    <text evidence="2">The sequence shown here is derived from an EMBL/GenBank/DDBJ whole genome shotgun (WGS) entry which is preliminary data.</text>
</comment>
<accession>A0A4Z2HB55</accession>
<sequence length="87" mass="9785">MRVLKPLSDEEVEEGKGETLQLTVGRFEVLRQCHNNNNNNNNNLATKTSGGRLPHDEVTSPRSRAAAMIHLCQEKTGMKKKKKTKAR</sequence>
<keyword evidence="3" id="KW-1185">Reference proteome</keyword>